<evidence type="ECO:0000256" key="7">
    <source>
        <dbReference type="ARBA" id="ARBA00022723"/>
    </source>
</evidence>
<keyword evidence="9 13" id="KW-1133">Transmembrane helix</keyword>
<evidence type="ECO:0000256" key="6">
    <source>
        <dbReference type="ARBA" id="ARBA00022692"/>
    </source>
</evidence>
<feature type="transmembrane region" description="Helical" evidence="13">
    <location>
        <begin position="147"/>
        <end position="168"/>
    </location>
</feature>
<feature type="transmembrane region" description="Helical" evidence="13">
    <location>
        <begin position="84"/>
        <end position="106"/>
    </location>
</feature>
<accession>A0ABW8GI91</accession>
<dbReference type="InterPro" id="IPR016174">
    <property type="entry name" value="Di-haem_cyt_TM"/>
</dbReference>
<comment type="similarity">
    <text evidence="12">Belongs to the cytochrome b561 family.</text>
</comment>
<proteinExistence type="inferred from homology"/>
<dbReference type="Gene3D" id="1.20.950.20">
    <property type="entry name" value="Transmembrane di-heme cytochromes, Chain C"/>
    <property type="match status" value="1"/>
</dbReference>
<protein>
    <submittedName>
        <fullName evidence="15">Cytochrome b</fullName>
    </submittedName>
</protein>
<keyword evidence="6 13" id="KW-0812">Transmembrane</keyword>
<keyword evidence="16" id="KW-1185">Reference proteome</keyword>
<evidence type="ECO:0000256" key="12">
    <source>
        <dbReference type="ARBA" id="ARBA00037975"/>
    </source>
</evidence>
<sequence>MDTPQKLSPTTIFLHWIIALTMIALTTIGFYMALDHIYALYDWHKALGVIIFAFILVRVWWRIKNRWPVPVRQYPPLEHRLAHIMHWVLIISTVLMPISGMMMSGIGGHGIHIFGWSLVPENLDPTTGEAIAFNLTLSQLGEETHEILGYIFAVAIVLHAVGAIKHHIIDKDRTLRRMIGH</sequence>
<keyword evidence="10" id="KW-0408">Iron</keyword>
<dbReference type="EMBL" id="JBIWXY010000001">
    <property type="protein sequence ID" value="MFJ5444807.1"/>
    <property type="molecule type" value="Genomic_DNA"/>
</dbReference>
<dbReference type="PANTHER" id="PTHR30529">
    <property type="entry name" value="CYTOCHROME B561"/>
    <property type="match status" value="1"/>
</dbReference>
<evidence type="ECO:0000256" key="9">
    <source>
        <dbReference type="ARBA" id="ARBA00022989"/>
    </source>
</evidence>
<dbReference type="Pfam" id="PF01292">
    <property type="entry name" value="Ni_hydr_CYTB"/>
    <property type="match status" value="1"/>
</dbReference>
<gene>
    <name evidence="15" type="ORF">ACIKP9_01045</name>
</gene>
<evidence type="ECO:0000256" key="2">
    <source>
        <dbReference type="ARBA" id="ARBA00004651"/>
    </source>
</evidence>
<evidence type="ECO:0000256" key="1">
    <source>
        <dbReference type="ARBA" id="ARBA00001970"/>
    </source>
</evidence>
<evidence type="ECO:0000256" key="8">
    <source>
        <dbReference type="ARBA" id="ARBA00022982"/>
    </source>
</evidence>
<evidence type="ECO:0000313" key="16">
    <source>
        <dbReference type="Proteomes" id="UP001617669"/>
    </source>
</evidence>
<keyword evidence="5" id="KW-0349">Heme</keyword>
<organism evidence="15 16">
    <name type="scientific">Methylobacillus methanolivorans</name>
    <dbReference type="NCBI Taxonomy" id="1848927"/>
    <lineage>
        <taxon>Bacteria</taxon>
        <taxon>Pseudomonadati</taxon>
        <taxon>Pseudomonadota</taxon>
        <taxon>Betaproteobacteria</taxon>
        <taxon>Nitrosomonadales</taxon>
        <taxon>Methylophilaceae</taxon>
        <taxon>Methylobacillus</taxon>
    </lineage>
</organism>
<reference evidence="15 16" key="1">
    <citation type="submission" date="2024-11" db="EMBL/GenBank/DDBJ databases">
        <authorList>
            <person name="Kaparullina E.N."/>
            <person name="Delegan Y.A."/>
            <person name="Doronina N.V."/>
        </authorList>
    </citation>
    <scope>NUCLEOTIDE SEQUENCE [LARGE SCALE GENOMIC DNA]</scope>
    <source>
        <strain evidence="15 16">7sh_L</strain>
    </source>
</reference>
<dbReference type="SUPFAM" id="SSF81342">
    <property type="entry name" value="Transmembrane di-heme cytochromes"/>
    <property type="match status" value="1"/>
</dbReference>
<dbReference type="InterPro" id="IPR052168">
    <property type="entry name" value="Cytochrome_b561_oxidase"/>
</dbReference>
<comment type="subcellular location">
    <subcellularLocation>
        <location evidence="2">Cell membrane</location>
        <topology evidence="2">Multi-pass membrane protein</topology>
    </subcellularLocation>
</comment>
<evidence type="ECO:0000256" key="11">
    <source>
        <dbReference type="ARBA" id="ARBA00023136"/>
    </source>
</evidence>
<keyword evidence="4" id="KW-1003">Cell membrane</keyword>
<dbReference type="InterPro" id="IPR011577">
    <property type="entry name" value="Cyt_b561_bac/Ni-Hgenase"/>
</dbReference>
<dbReference type="RefSeq" id="WP_400878130.1">
    <property type="nucleotide sequence ID" value="NZ_JBIWXY010000001.1"/>
</dbReference>
<evidence type="ECO:0000256" key="10">
    <source>
        <dbReference type="ARBA" id="ARBA00023004"/>
    </source>
</evidence>
<comment type="cofactor">
    <cofactor evidence="1">
        <name>heme b</name>
        <dbReference type="ChEBI" id="CHEBI:60344"/>
    </cofactor>
</comment>
<evidence type="ECO:0000256" key="13">
    <source>
        <dbReference type="SAM" id="Phobius"/>
    </source>
</evidence>
<keyword evidence="7" id="KW-0479">Metal-binding</keyword>
<feature type="transmembrane region" description="Helical" evidence="13">
    <location>
        <begin position="46"/>
        <end position="63"/>
    </location>
</feature>
<keyword evidence="11 13" id="KW-0472">Membrane</keyword>
<name>A0ABW8GI91_9PROT</name>
<evidence type="ECO:0000259" key="14">
    <source>
        <dbReference type="Pfam" id="PF01292"/>
    </source>
</evidence>
<evidence type="ECO:0000313" key="15">
    <source>
        <dbReference type="EMBL" id="MFJ5444807.1"/>
    </source>
</evidence>
<evidence type="ECO:0000256" key="4">
    <source>
        <dbReference type="ARBA" id="ARBA00022475"/>
    </source>
</evidence>
<keyword evidence="3" id="KW-0813">Transport</keyword>
<evidence type="ECO:0000256" key="3">
    <source>
        <dbReference type="ARBA" id="ARBA00022448"/>
    </source>
</evidence>
<keyword evidence="8" id="KW-0249">Electron transport</keyword>
<comment type="caution">
    <text evidence="15">The sequence shown here is derived from an EMBL/GenBank/DDBJ whole genome shotgun (WGS) entry which is preliminary data.</text>
</comment>
<feature type="domain" description="Cytochrome b561 bacterial/Ni-hydrogenase" evidence="14">
    <location>
        <begin position="8"/>
        <end position="180"/>
    </location>
</feature>
<evidence type="ECO:0000256" key="5">
    <source>
        <dbReference type="ARBA" id="ARBA00022617"/>
    </source>
</evidence>
<dbReference type="PANTHER" id="PTHR30529:SF1">
    <property type="entry name" value="CYTOCHROME B561 HOMOLOG 2"/>
    <property type="match status" value="1"/>
</dbReference>
<feature type="transmembrane region" description="Helical" evidence="13">
    <location>
        <begin position="12"/>
        <end position="34"/>
    </location>
</feature>
<dbReference type="Proteomes" id="UP001617669">
    <property type="component" value="Unassembled WGS sequence"/>
</dbReference>